<dbReference type="GO" id="GO:0016791">
    <property type="term" value="F:phosphatase activity"/>
    <property type="evidence" value="ECO:0007669"/>
    <property type="project" value="InterPro"/>
</dbReference>
<evidence type="ECO:0000313" key="2">
    <source>
        <dbReference type="Proteomes" id="UP000240080"/>
    </source>
</evidence>
<dbReference type="AlphaFoldDB" id="A0A2R9A1N3"/>
<name>A0A2R9A1N3_PANPA</name>
<dbReference type="SUPFAM" id="SSF56784">
    <property type="entry name" value="HAD-like"/>
    <property type="match status" value="1"/>
</dbReference>
<evidence type="ECO:0000313" key="1">
    <source>
        <dbReference type="Ensembl" id="ENSPPAP00000009163.1"/>
    </source>
</evidence>
<reference evidence="1 2" key="1">
    <citation type="journal article" date="2012" name="Nature">
        <title>The bonobo genome compared with the chimpanzee and human genomes.</title>
        <authorList>
            <person name="Prufer K."/>
            <person name="Munch K."/>
            <person name="Hellmann I."/>
            <person name="Akagi K."/>
            <person name="Miller J.R."/>
            <person name="Walenz B."/>
            <person name="Koren S."/>
            <person name="Sutton G."/>
            <person name="Kodira C."/>
            <person name="Winer R."/>
            <person name="Knight J.R."/>
            <person name="Mullikin J.C."/>
            <person name="Meader S.J."/>
            <person name="Ponting C.P."/>
            <person name="Lunter G."/>
            <person name="Higashino S."/>
            <person name="Hobolth A."/>
            <person name="Dutheil J."/>
            <person name="Karakoc E."/>
            <person name="Alkan C."/>
            <person name="Sajjadian S."/>
            <person name="Catacchio C.R."/>
            <person name="Ventura M."/>
            <person name="Marques-Bonet T."/>
            <person name="Eichler E.E."/>
            <person name="Andre C."/>
            <person name="Atencia R."/>
            <person name="Mugisha L."/>
            <person name="Junhold J."/>
            <person name="Patterson N."/>
            <person name="Siebauer M."/>
            <person name="Good J.M."/>
            <person name="Fischer A."/>
            <person name="Ptak S.E."/>
            <person name="Lachmann M."/>
            <person name="Symer D.E."/>
            <person name="Mailund T."/>
            <person name="Schierup M.H."/>
            <person name="Andres A.M."/>
            <person name="Kelso J."/>
            <person name="Paabo S."/>
        </authorList>
    </citation>
    <scope>NUCLEOTIDE SEQUENCE [LARGE SCALE GENOMIC DNA]</scope>
</reference>
<dbReference type="PANTHER" id="PTHR20889:SF2">
    <property type="entry name" value="PHOSPHOETHANOLAMINE_PHOSPHOCHOLINE PHOSPHATASE"/>
    <property type="match status" value="1"/>
</dbReference>
<reference evidence="1" key="2">
    <citation type="submission" date="2025-08" db="UniProtKB">
        <authorList>
            <consortium name="Ensembl"/>
        </authorList>
    </citation>
    <scope>IDENTIFICATION</scope>
</reference>
<dbReference type="OMA" id="FHTHSCV"/>
<dbReference type="STRING" id="9597.ENSPPAP00000009163"/>
<dbReference type="InterPro" id="IPR036412">
    <property type="entry name" value="HAD-like_sf"/>
</dbReference>
<reference evidence="1" key="3">
    <citation type="submission" date="2025-09" db="UniProtKB">
        <authorList>
            <consortium name="Ensembl"/>
        </authorList>
    </citation>
    <scope>IDENTIFICATION</scope>
</reference>
<dbReference type="InterPro" id="IPR023214">
    <property type="entry name" value="HAD_sf"/>
</dbReference>
<sequence length="232" mass="25841">MSGCFPVSGLWCLSRDEGMAAHGAPRFLLTFGIVDENSGDSVLRTVPGQQLQESLRATDCEGFYNEHMQRVFKYLGKQGVRSRDLRAIYEAIPLLPGMGDLLQFVAKQGTCFEVILISDANTFGLESTQRATGHHSLFLRILSNSSGSDAQGLLALWPFHTHSCVCCPANMCKHKVLSDYLRERAHDGMHFDYPIHRLIPEAQKAEPSSFCASVVPWETDVRLHLQQVLKSC</sequence>
<dbReference type="Ensembl" id="ENSPPAT00000031803.1">
    <property type="protein sequence ID" value="ENSPPAP00000009163.1"/>
    <property type="gene ID" value="ENSPPAG00000027808.1"/>
</dbReference>
<organism evidence="1 2">
    <name type="scientific">Pan paniscus</name>
    <name type="common">Pygmy chimpanzee</name>
    <name type="synonym">Bonobo</name>
    <dbReference type="NCBI Taxonomy" id="9597"/>
    <lineage>
        <taxon>Eukaryota</taxon>
        <taxon>Metazoa</taxon>
        <taxon>Chordata</taxon>
        <taxon>Craniata</taxon>
        <taxon>Vertebrata</taxon>
        <taxon>Euteleostomi</taxon>
        <taxon>Mammalia</taxon>
        <taxon>Eutheria</taxon>
        <taxon>Euarchontoglires</taxon>
        <taxon>Primates</taxon>
        <taxon>Haplorrhini</taxon>
        <taxon>Catarrhini</taxon>
        <taxon>Hominidae</taxon>
        <taxon>Pan</taxon>
    </lineage>
</organism>
<dbReference type="PANTHER" id="PTHR20889">
    <property type="entry name" value="PHOSPHATASE, ORPHAN 1, 2"/>
    <property type="match status" value="1"/>
</dbReference>
<dbReference type="GO" id="GO:0035630">
    <property type="term" value="P:bone mineralization involved in bone maturation"/>
    <property type="evidence" value="ECO:0007669"/>
    <property type="project" value="TreeGrafter"/>
</dbReference>
<dbReference type="Gene3D" id="3.40.50.1000">
    <property type="entry name" value="HAD superfamily/HAD-like"/>
    <property type="match status" value="1"/>
</dbReference>
<dbReference type="InterPro" id="IPR016965">
    <property type="entry name" value="Pase_PHOSPHO-typ"/>
</dbReference>
<dbReference type="PIRSF" id="PIRSF031051">
    <property type="entry name" value="PyrdxlP_Pase_PHOSPHO2"/>
    <property type="match status" value="1"/>
</dbReference>
<protein>
    <submittedName>
        <fullName evidence="1">Uncharacterized protein</fullName>
    </submittedName>
</protein>
<dbReference type="Proteomes" id="UP000240080">
    <property type="component" value="Chromosome 6"/>
</dbReference>
<dbReference type="EMBL" id="AJFE02016418">
    <property type="status" value="NOT_ANNOTATED_CDS"/>
    <property type="molecule type" value="Genomic_DNA"/>
</dbReference>
<dbReference type="Pfam" id="PF06888">
    <property type="entry name" value="Put_Phosphatase"/>
    <property type="match status" value="1"/>
</dbReference>
<dbReference type="GeneTree" id="ENSGT00390000007741"/>
<accession>A0A2R9A1N3</accession>
<keyword evidence="2" id="KW-1185">Reference proteome</keyword>
<proteinExistence type="predicted"/>